<dbReference type="EMBL" id="FORT01000018">
    <property type="protein sequence ID" value="SFK72281.1"/>
    <property type="molecule type" value="Genomic_DNA"/>
</dbReference>
<feature type="transmembrane region" description="Helical" evidence="1">
    <location>
        <begin position="323"/>
        <end position="341"/>
    </location>
</feature>
<keyword evidence="1" id="KW-1133">Transmembrane helix</keyword>
<feature type="transmembrane region" description="Helical" evidence="1">
    <location>
        <begin position="292"/>
        <end position="317"/>
    </location>
</feature>
<feature type="transmembrane region" description="Helical" evidence="1">
    <location>
        <begin position="374"/>
        <end position="405"/>
    </location>
</feature>
<feature type="transmembrane region" description="Helical" evidence="1">
    <location>
        <begin position="514"/>
        <end position="535"/>
    </location>
</feature>
<dbReference type="InterPro" id="IPR025833">
    <property type="entry name" value="GDYXXLXY"/>
</dbReference>
<feature type="transmembrane region" description="Helical" evidence="1">
    <location>
        <begin position="251"/>
        <end position="271"/>
    </location>
</feature>
<protein>
    <submittedName>
        <fullName evidence="3">Uncharacterized membrane-anchored protein</fullName>
    </submittedName>
</protein>
<feature type="transmembrane region" description="Helical" evidence="1">
    <location>
        <begin position="199"/>
        <end position="216"/>
    </location>
</feature>
<keyword evidence="1" id="KW-0812">Transmembrane</keyword>
<evidence type="ECO:0000256" key="1">
    <source>
        <dbReference type="SAM" id="Phobius"/>
    </source>
</evidence>
<evidence type="ECO:0000313" key="4">
    <source>
        <dbReference type="Proteomes" id="UP000198915"/>
    </source>
</evidence>
<dbReference type="STRING" id="1884381.SAMN05518846_11895"/>
<sequence length="714" mass="81182">MQQNAVRLGYFLAISLLLSALFYFFASNWPVLSRWEKIGVSTSVLVLFYLFSYVATLVLKRHTFLSNWLLVAGGLAFGISVALLGQIYNSHADSYMLFVVWLIPNLLFAIVSRYQPFYVISYVLAHLALCFFLQPSVIHVVRDGYWWFMVYWLIALGNLLLFWLAASERLKSRPLYYLSFLVFQLALFCSSFVEVYGGLPELLYLVIGGVLFFGFLKWMPNRVLLIVTSTMLALFLLAQFFWFMFEHYSEGFFLIGLLAAVGIVWGAVAAMKWLKRQAASQDSRWVRFFQEAFTVLVTLVAATIGAVSLAGFLFLVIGDDDTVIYFLFFLSLIGLLVPVFSEQKMNGTVRYTLITMGCMIGVATSLYLDGYYWVVLLAGLCVAWTITGGIPTKLLTQFVFLFILYFKLGDWRNTHDLVLAIIFVSQMAMYLLPSLPNALRNSSLGYGLLSLLVLTESNQWGVAWNVAISLVYFVISTYLVYRTMHRKDRVSFAIALGFWFAFLLMKYYDLLWSLLHKSISLLLLSIVFFAISYWFDRSEKSEWEAAKPALFAQKRFAFLLIILLQLVLIGYQIVSSETILTQGRAIKLKLEPIDPRSLLQGDYVRLGYTISTLEQENISDMDSKIQVVLRPQADGVYDYSGYYAQNGVWNRAYQMQPDDVTINGNVIGSSQVEYGIESYFVPEGTGLEVERSAKFAQVRVSKKGDAILESLSAQ</sequence>
<feature type="domain" description="DUF2157" evidence="2">
    <location>
        <begin position="7"/>
        <end position="115"/>
    </location>
</feature>
<feature type="transmembrane region" description="Helical" evidence="1">
    <location>
        <begin position="490"/>
        <end position="508"/>
    </location>
</feature>
<accession>A0A1I4BWH7</accession>
<feature type="transmembrane region" description="Helical" evidence="1">
    <location>
        <begin position="223"/>
        <end position="245"/>
    </location>
</feature>
<feature type="transmembrane region" description="Helical" evidence="1">
    <location>
        <begin position="7"/>
        <end position="26"/>
    </location>
</feature>
<feature type="transmembrane region" description="Helical" evidence="1">
    <location>
        <begin position="38"/>
        <end position="59"/>
    </location>
</feature>
<gene>
    <name evidence="3" type="ORF">SAMN05518846_11895</name>
</gene>
<dbReference type="RefSeq" id="WP_092274975.1">
    <property type="nucleotide sequence ID" value="NZ_BJOE01000040.1"/>
</dbReference>
<reference evidence="4" key="1">
    <citation type="submission" date="2016-10" db="EMBL/GenBank/DDBJ databases">
        <authorList>
            <person name="Varghese N."/>
            <person name="Submissions S."/>
        </authorList>
    </citation>
    <scope>NUCLEOTIDE SEQUENCE [LARGE SCALE GENOMIC DNA]</scope>
    <source>
        <strain evidence="4">OK042</strain>
    </source>
</reference>
<organism evidence="3 4">
    <name type="scientific">Brevibacillus centrosporus</name>
    <dbReference type="NCBI Taxonomy" id="54910"/>
    <lineage>
        <taxon>Bacteria</taxon>
        <taxon>Bacillati</taxon>
        <taxon>Bacillota</taxon>
        <taxon>Bacilli</taxon>
        <taxon>Bacillales</taxon>
        <taxon>Paenibacillaceae</taxon>
        <taxon>Brevibacillus</taxon>
    </lineage>
</organism>
<evidence type="ECO:0000259" key="2">
    <source>
        <dbReference type="Pfam" id="PF09925"/>
    </source>
</evidence>
<dbReference type="AlphaFoldDB" id="A0A1I4BWH7"/>
<feature type="transmembrane region" description="Helical" evidence="1">
    <location>
        <begin position="417"/>
        <end position="439"/>
    </location>
</feature>
<proteinExistence type="predicted"/>
<keyword evidence="4" id="KW-1185">Reference proteome</keyword>
<feature type="transmembrane region" description="Helical" evidence="1">
    <location>
        <begin position="94"/>
        <end position="111"/>
    </location>
</feature>
<dbReference type="Proteomes" id="UP000198915">
    <property type="component" value="Unassembled WGS sequence"/>
</dbReference>
<feature type="transmembrane region" description="Helical" evidence="1">
    <location>
        <begin position="118"/>
        <end position="138"/>
    </location>
</feature>
<feature type="transmembrane region" description="Helical" evidence="1">
    <location>
        <begin position="348"/>
        <end position="368"/>
    </location>
</feature>
<feature type="transmembrane region" description="Helical" evidence="1">
    <location>
        <begin position="144"/>
        <end position="163"/>
    </location>
</feature>
<dbReference type="Pfam" id="PF09925">
    <property type="entry name" value="DUF2157"/>
    <property type="match status" value="1"/>
</dbReference>
<feature type="transmembrane region" description="Helical" evidence="1">
    <location>
        <begin position="68"/>
        <end position="88"/>
    </location>
</feature>
<dbReference type="InterPro" id="IPR018677">
    <property type="entry name" value="DUF2157"/>
</dbReference>
<feature type="transmembrane region" description="Helical" evidence="1">
    <location>
        <begin position="175"/>
        <end position="193"/>
    </location>
</feature>
<dbReference type="Pfam" id="PF14345">
    <property type="entry name" value="GDYXXLXY"/>
    <property type="match status" value="1"/>
</dbReference>
<name>A0A1I4BWH7_9BACL</name>
<feature type="transmembrane region" description="Helical" evidence="1">
    <location>
        <begin position="556"/>
        <end position="574"/>
    </location>
</feature>
<feature type="transmembrane region" description="Helical" evidence="1">
    <location>
        <begin position="459"/>
        <end position="481"/>
    </location>
</feature>
<keyword evidence="1" id="KW-0472">Membrane</keyword>
<evidence type="ECO:0000313" key="3">
    <source>
        <dbReference type="EMBL" id="SFK72281.1"/>
    </source>
</evidence>